<comment type="caution">
    <text evidence="1">The sequence shown here is derived from an EMBL/GenBank/DDBJ whole genome shotgun (WGS) entry which is preliminary data.</text>
</comment>
<protein>
    <submittedName>
        <fullName evidence="1">Uncharacterized protein</fullName>
    </submittedName>
</protein>
<gene>
    <name evidence="1" type="ORF">R1flu_016012</name>
</gene>
<dbReference type="Proteomes" id="UP001605036">
    <property type="component" value="Unassembled WGS sequence"/>
</dbReference>
<dbReference type="AlphaFoldDB" id="A0ABD1YL34"/>
<proteinExistence type="predicted"/>
<organism evidence="1 2">
    <name type="scientific">Riccia fluitans</name>
    <dbReference type="NCBI Taxonomy" id="41844"/>
    <lineage>
        <taxon>Eukaryota</taxon>
        <taxon>Viridiplantae</taxon>
        <taxon>Streptophyta</taxon>
        <taxon>Embryophyta</taxon>
        <taxon>Marchantiophyta</taxon>
        <taxon>Marchantiopsida</taxon>
        <taxon>Marchantiidae</taxon>
        <taxon>Marchantiales</taxon>
        <taxon>Ricciaceae</taxon>
        <taxon>Riccia</taxon>
    </lineage>
</organism>
<reference evidence="1 2" key="1">
    <citation type="submission" date="2024-09" db="EMBL/GenBank/DDBJ databases">
        <title>Chromosome-scale assembly of Riccia fluitans.</title>
        <authorList>
            <person name="Paukszto L."/>
            <person name="Sawicki J."/>
            <person name="Karawczyk K."/>
            <person name="Piernik-Szablinska J."/>
            <person name="Szczecinska M."/>
            <person name="Mazdziarz M."/>
        </authorList>
    </citation>
    <scope>NUCLEOTIDE SEQUENCE [LARGE SCALE GENOMIC DNA]</scope>
    <source>
        <strain evidence="1">Rf_01</strain>
        <tissue evidence="1">Aerial parts of the thallus</tissue>
    </source>
</reference>
<evidence type="ECO:0000313" key="1">
    <source>
        <dbReference type="EMBL" id="KAL2631326.1"/>
    </source>
</evidence>
<sequence>MEELGSFPSRSRMMGNHHVQFDDGLRASSTTQAGDVKAGDVTAYIPTNVISITDGVRHDMYEIGESGAHHRPL</sequence>
<accession>A0ABD1YL34</accession>
<name>A0ABD1YL34_9MARC</name>
<keyword evidence="2" id="KW-1185">Reference proteome</keyword>
<evidence type="ECO:0000313" key="2">
    <source>
        <dbReference type="Proteomes" id="UP001605036"/>
    </source>
</evidence>
<dbReference type="EMBL" id="JBHFFA010000004">
    <property type="protein sequence ID" value="KAL2631326.1"/>
    <property type="molecule type" value="Genomic_DNA"/>
</dbReference>